<dbReference type="InterPro" id="IPR036179">
    <property type="entry name" value="Ig-like_dom_sf"/>
</dbReference>
<reference evidence="3 4" key="1">
    <citation type="submission" date="2020-06" db="EMBL/GenBank/DDBJ databases">
        <authorList>
            <person name="Li R."/>
            <person name="Bekaert M."/>
        </authorList>
    </citation>
    <scope>NUCLEOTIDE SEQUENCE [LARGE SCALE GENOMIC DNA]</scope>
    <source>
        <strain evidence="4">wild</strain>
    </source>
</reference>
<evidence type="ECO:0000313" key="3">
    <source>
        <dbReference type="EMBL" id="CAC5367992.1"/>
    </source>
</evidence>
<dbReference type="Gene3D" id="2.60.40.10">
    <property type="entry name" value="Immunoglobulins"/>
    <property type="match status" value="1"/>
</dbReference>
<dbReference type="InterPro" id="IPR013783">
    <property type="entry name" value="Ig-like_fold"/>
</dbReference>
<organism evidence="3 4">
    <name type="scientific">Mytilus coruscus</name>
    <name type="common">Sea mussel</name>
    <dbReference type="NCBI Taxonomy" id="42192"/>
    <lineage>
        <taxon>Eukaryota</taxon>
        <taxon>Metazoa</taxon>
        <taxon>Spiralia</taxon>
        <taxon>Lophotrochozoa</taxon>
        <taxon>Mollusca</taxon>
        <taxon>Bivalvia</taxon>
        <taxon>Autobranchia</taxon>
        <taxon>Pteriomorphia</taxon>
        <taxon>Mytilida</taxon>
        <taxon>Mytiloidea</taxon>
        <taxon>Mytilidae</taxon>
        <taxon>Mytilinae</taxon>
        <taxon>Mytilus</taxon>
    </lineage>
</organism>
<dbReference type="OrthoDB" id="10468475at2759"/>
<protein>
    <recommendedName>
        <fullName evidence="2">Immunoglobulin domain-containing protein</fullName>
    </recommendedName>
</protein>
<dbReference type="InterPro" id="IPR013106">
    <property type="entry name" value="Ig_V-set"/>
</dbReference>
<dbReference type="InterPro" id="IPR003599">
    <property type="entry name" value="Ig_sub"/>
</dbReference>
<feature type="chain" id="PRO_5026936143" description="Immunoglobulin domain-containing protein" evidence="1">
    <location>
        <begin position="20"/>
        <end position="234"/>
    </location>
</feature>
<gene>
    <name evidence="3" type="ORF">MCOR_7701</name>
</gene>
<dbReference type="Pfam" id="PF07686">
    <property type="entry name" value="V-set"/>
    <property type="match status" value="1"/>
</dbReference>
<dbReference type="SMART" id="SM00409">
    <property type="entry name" value="IG"/>
    <property type="match status" value="1"/>
</dbReference>
<accession>A0A6J8AHC1</accession>
<keyword evidence="4" id="KW-1185">Reference proteome</keyword>
<name>A0A6J8AHC1_MYTCO</name>
<feature type="domain" description="Immunoglobulin" evidence="2">
    <location>
        <begin position="24"/>
        <end position="122"/>
    </location>
</feature>
<evidence type="ECO:0000313" key="4">
    <source>
        <dbReference type="Proteomes" id="UP000507470"/>
    </source>
</evidence>
<dbReference type="Proteomes" id="UP000507470">
    <property type="component" value="Unassembled WGS sequence"/>
</dbReference>
<evidence type="ECO:0000259" key="2">
    <source>
        <dbReference type="SMART" id="SM00409"/>
    </source>
</evidence>
<keyword evidence="1" id="KW-0732">Signal</keyword>
<sequence>MSAILALIGITIQIQMVSGIENETIKVKVQKGQTVVLKCSISEEGATWLGPDVTNAEQGMLVYFVNNIKNPELNQTKFSLQENEGGYGLIIFNFLEENAGFYICRFWKDGTFHEMRFNVSLVDMLPRTTFVYDEEGNTVPDNETGYATNTTILLEGHVIHIVGPNVHLPSIPIYYSAPESENSRHIYEQSIPQYLEVIESEEQDDLSDSNGDESTDEIIITVLDQISHDYEEIQ</sequence>
<evidence type="ECO:0000256" key="1">
    <source>
        <dbReference type="SAM" id="SignalP"/>
    </source>
</evidence>
<dbReference type="AlphaFoldDB" id="A0A6J8AHC1"/>
<dbReference type="SUPFAM" id="SSF48726">
    <property type="entry name" value="Immunoglobulin"/>
    <property type="match status" value="1"/>
</dbReference>
<proteinExistence type="predicted"/>
<dbReference type="EMBL" id="CACVKT020001422">
    <property type="protein sequence ID" value="CAC5367992.1"/>
    <property type="molecule type" value="Genomic_DNA"/>
</dbReference>
<feature type="signal peptide" evidence="1">
    <location>
        <begin position="1"/>
        <end position="19"/>
    </location>
</feature>